<sequence>MKRMALMGWSLGVALLMGAILLVIDNDEVPEKKRFLPALQYGSEKLVTVEVVNPANDSVIYAERVENGWVDKHSGRTIEIMPLANLVQQLAHAKVIAAETSLPRNYESLDMLPPGEGKGSAWRVSLKSAGGYEKDILLGGLDSQRGGQFVRMADDASVYVLDRVIGLPEQASTWLK</sequence>
<proteinExistence type="predicted"/>
<keyword evidence="2" id="KW-1185">Reference proteome</keyword>
<dbReference type="OrthoDB" id="7008377at2"/>
<protein>
    <recommendedName>
        <fullName evidence="3">DUF4340 domain-containing protein</fullName>
    </recommendedName>
</protein>
<evidence type="ECO:0000313" key="2">
    <source>
        <dbReference type="Proteomes" id="UP000252558"/>
    </source>
</evidence>
<dbReference type="RefSeq" id="WP_114339013.1">
    <property type="nucleotide sequence ID" value="NZ_QPID01000008.1"/>
</dbReference>
<comment type="caution">
    <text evidence="1">The sequence shown here is derived from an EMBL/GenBank/DDBJ whole genome shotgun (WGS) entry which is preliminary data.</text>
</comment>
<reference evidence="1 2" key="1">
    <citation type="submission" date="2018-07" db="EMBL/GenBank/DDBJ databases">
        <title>Corallincola holothuriorum sp. nov., a new facultative anaerobe isolated from sea cucumber Apostichopus japonicus.</title>
        <authorList>
            <person name="Xia H."/>
        </authorList>
    </citation>
    <scope>NUCLEOTIDE SEQUENCE [LARGE SCALE GENOMIC DNA]</scope>
    <source>
        <strain evidence="1 2">C4</strain>
    </source>
</reference>
<evidence type="ECO:0008006" key="3">
    <source>
        <dbReference type="Google" id="ProtNLM"/>
    </source>
</evidence>
<dbReference type="EMBL" id="QPID01000008">
    <property type="protein sequence ID" value="RCU48889.1"/>
    <property type="molecule type" value="Genomic_DNA"/>
</dbReference>
<organism evidence="1 2">
    <name type="scientific">Corallincola holothuriorum</name>
    <dbReference type="NCBI Taxonomy" id="2282215"/>
    <lineage>
        <taxon>Bacteria</taxon>
        <taxon>Pseudomonadati</taxon>
        <taxon>Pseudomonadota</taxon>
        <taxon>Gammaproteobacteria</taxon>
        <taxon>Alteromonadales</taxon>
        <taxon>Psychromonadaceae</taxon>
        <taxon>Corallincola</taxon>
    </lineage>
</organism>
<accession>A0A368NHK5</accession>
<dbReference type="AlphaFoldDB" id="A0A368NHK5"/>
<dbReference type="Proteomes" id="UP000252558">
    <property type="component" value="Unassembled WGS sequence"/>
</dbReference>
<evidence type="ECO:0000313" key="1">
    <source>
        <dbReference type="EMBL" id="RCU48889.1"/>
    </source>
</evidence>
<gene>
    <name evidence="1" type="ORF">DU002_14005</name>
</gene>
<name>A0A368NHK5_9GAMM</name>